<dbReference type="Proteomes" id="UP000805193">
    <property type="component" value="Unassembled WGS sequence"/>
</dbReference>
<gene>
    <name evidence="1" type="ORF">HPB47_020027</name>
</gene>
<accession>A0AC60QGL0</accession>
<proteinExistence type="predicted"/>
<evidence type="ECO:0000313" key="2">
    <source>
        <dbReference type="Proteomes" id="UP000805193"/>
    </source>
</evidence>
<evidence type="ECO:0000313" key="1">
    <source>
        <dbReference type="EMBL" id="KAG0433310.1"/>
    </source>
</evidence>
<name>A0AC60QGL0_IXOPE</name>
<protein>
    <submittedName>
        <fullName evidence="1">Uncharacterized protein</fullName>
    </submittedName>
</protein>
<organism evidence="1 2">
    <name type="scientific">Ixodes persulcatus</name>
    <name type="common">Taiga tick</name>
    <dbReference type="NCBI Taxonomy" id="34615"/>
    <lineage>
        <taxon>Eukaryota</taxon>
        <taxon>Metazoa</taxon>
        <taxon>Ecdysozoa</taxon>
        <taxon>Arthropoda</taxon>
        <taxon>Chelicerata</taxon>
        <taxon>Arachnida</taxon>
        <taxon>Acari</taxon>
        <taxon>Parasitiformes</taxon>
        <taxon>Ixodida</taxon>
        <taxon>Ixodoidea</taxon>
        <taxon>Ixodidae</taxon>
        <taxon>Ixodinae</taxon>
        <taxon>Ixodes</taxon>
    </lineage>
</organism>
<comment type="caution">
    <text evidence="1">The sequence shown here is derived from an EMBL/GenBank/DDBJ whole genome shotgun (WGS) entry which is preliminary data.</text>
</comment>
<keyword evidence="2" id="KW-1185">Reference proteome</keyword>
<sequence>LESKMGLLPDGFIVVLVLLAPVLIAIIVACCIRRRRMLQQLAQKSRTAMLTVVSIIHFATGRPSPFVTAGAIAAVVFGCLLLIAFIFACVIWCCKQGSATAITEPLVQSSHHVTEGYAAPTSSADHLYPPGSLPCGQPWSQAPFYQQPYRHPEPHLPPYLVPTAESVASMPPAPPPYDYKDGLRY</sequence>
<dbReference type="EMBL" id="JABSTQ010009071">
    <property type="protein sequence ID" value="KAG0433310.1"/>
    <property type="molecule type" value="Genomic_DNA"/>
</dbReference>
<reference evidence="1 2" key="1">
    <citation type="journal article" date="2020" name="Cell">
        <title>Large-Scale Comparative Analyses of Tick Genomes Elucidate Their Genetic Diversity and Vector Capacities.</title>
        <authorList>
            <consortium name="Tick Genome and Microbiome Consortium (TIGMIC)"/>
            <person name="Jia N."/>
            <person name="Wang J."/>
            <person name="Shi W."/>
            <person name="Du L."/>
            <person name="Sun Y."/>
            <person name="Zhan W."/>
            <person name="Jiang J.F."/>
            <person name="Wang Q."/>
            <person name="Zhang B."/>
            <person name="Ji P."/>
            <person name="Bell-Sakyi L."/>
            <person name="Cui X.M."/>
            <person name="Yuan T.T."/>
            <person name="Jiang B.G."/>
            <person name="Yang W.F."/>
            <person name="Lam T.T."/>
            <person name="Chang Q.C."/>
            <person name="Ding S.J."/>
            <person name="Wang X.J."/>
            <person name="Zhu J.G."/>
            <person name="Ruan X.D."/>
            <person name="Zhao L."/>
            <person name="Wei J.T."/>
            <person name="Ye R.Z."/>
            <person name="Que T.C."/>
            <person name="Du C.H."/>
            <person name="Zhou Y.H."/>
            <person name="Cheng J.X."/>
            <person name="Dai P.F."/>
            <person name="Guo W.B."/>
            <person name="Han X.H."/>
            <person name="Huang E.J."/>
            <person name="Li L.F."/>
            <person name="Wei W."/>
            <person name="Gao Y.C."/>
            <person name="Liu J.Z."/>
            <person name="Shao H.Z."/>
            <person name="Wang X."/>
            <person name="Wang C.C."/>
            <person name="Yang T.C."/>
            <person name="Huo Q.B."/>
            <person name="Li W."/>
            <person name="Chen H.Y."/>
            <person name="Chen S.E."/>
            <person name="Zhou L.G."/>
            <person name="Ni X.B."/>
            <person name="Tian J.H."/>
            <person name="Sheng Y."/>
            <person name="Liu T."/>
            <person name="Pan Y.S."/>
            <person name="Xia L.Y."/>
            <person name="Li J."/>
            <person name="Zhao F."/>
            <person name="Cao W.C."/>
        </authorList>
    </citation>
    <scope>NUCLEOTIDE SEQUENCE [LARGE SCALE GENOMIC DNA]</scope>
    <source>
        <strain evidence="1">Iper-2018</strain>
    </source>
</reference>
<feature type="non-terminal residue" evidence="1">
    <location>
        <position position="1"/>
    </location>
</feature>